<dbReference type="EMBL" id="JBIQWL010000007">
    <property type="protein sequence ID" value="MFH8252176.1"/>
    <property type="molecule type" value="Genomic_DNA"/>
</dbReference>
<gene>
    <name evidence="2" type="ORF">ACH3VR_17555</name>
</gene>
<comment type="caution">
    <text evidence="2">The sequence shown here is derived from an EMBL/GenBank/DDBJ whole genome shotgun (WGS) entry which is preliminary data.</text>
</comment>
<keyword evidence="1" id="KW-1133">Transmembrane helix</keyword>
<reference evidence="2 3" key="1">
    <citation type="submission" date="2024-09" db="EMBL/GenBank/DDBJ databases">
        <authorList>
            <person name="Pan X."/>
        </authorList>
    </citation>
    <scope>NUCLEOTIDE SEQUENCE [LARGE SCALE GENOMIC DNA]</scope>
    <source>
        <strain evidence="2 3">B2969</strain>
    </source>
</reference>
<dbReference type="Proteomes" id="UP001610861">
    <property type="component" value="Unassembled WGS sequence"/>
</dbReference>
<evidence type="ECO:0000313" key="2">
    <source>
        <dbReference type="EMBL" id="MFH8252176.1"/>
    </source>
</evidence>
<feature type="transmembrane region" description="Helical" evidence="1">
    <location>
        <begin position="12"/>
        <end position="35"/>
    </location>
</feature>
<dbReference type="RefSeq" id="WP_397557606.1">
    <property type="nucleotide sequence ID" value="NZ_JBIQWL010000007.1"/>
</dbReference>
<keyword evidence="3" id="KW-1185">Reference proteome</keyword>
<keyword evidence="1" id="KW-0472">Membrane</keyword>
<feature type="transmembrane region" description="Helical" evidence="1">
    <location>
        <begin position="81"/>
        <end position="103"/>
    </location>
</feature>
<sequence>MTVDRPPEHGHVRPAVALGLTTAGFVALLIFGLGMTSLYLDEDVLAVPGLGQAPGITGTIFATGGFALCVGVGTRHPHPSYWLAAVTTLVVALAYPLGVWFGAVTSGADVAAATKAAGGVLTSWFGLVVAASALICSWSAVALVRTSARRPRWPWENPDDE</sequence>
<feature type="transmembrane region" description="Helical" evidence="1">
    <location>
        <begin position="55"/>
        <end position="74"/>
    </location>
</feature>
<evidence type="ECO:0000256" key="1">
    <source>
        <dbReference type="SAM" id="Phobius"/>
    </source>
</evidence>
<name>A0ABW7QB91_9MICO</name>
<evidence type="ECO:0000313" key="3">
    <source>
        <dbReference type="Proteomes" id="UP001610861"/>
    </source>
</evidence>
<keyword evidence="1" id="KW-0812">Transmembrane</keyword>
<feature type="transmembrane region" description="Helical" evidence="1">
    <location>
        <begin position="123"/>
        <end position="144"/>
    </location>
</feature>
<proteinExistence type="predicted"/>
<organism evidence="2 3">
    <name type="scientific">Microbacterium alkaliflavum</name>
    <dbReference type="NCBI Taxonomy" id="3248839"/>
    <lineage>
        <taxon>Bacteria</taxon>
        <taxon>Bacillati</taxon>
        <taxon>Actinomycetota</taxon>
        <taxon>Actinomycetes</taxon>
        <taxon>Micrococcales</taxon>
        <taxon>Microbacteriaceae</taxon>
        <taxon>Microbacterium</taxon>
    </lineage>
</organism>
<protein>
    <submittedName>
        <fullName evidence="2">Uncharacterized protein</fullName>
    </submittedName>
</protein>
<accession>A0ABW7QB91</accession>